<keyword evidence="2" id="KW-1185">Reference proteome</keyword>
<protein>
    <submittedName>
        <fullName evidence="1">Uncharacterized protein</fullName>
    </submittedName>
</protein>
<evidence type="ECO:0000313" key="1">
    <source>
        <dbReference type="EMBL" id="KLO06078.1"/>
    </source>
</evidence>
<name>A0A0H2R9B2_9AGAM</name>
<accession>A0A0H2R9B2</accession>
<proteinExistence type="predicted"/>
<evidence type="ECO:0000313" key="2">
    <source>
        <dbReference type="Proteomes" id="UP000053477"/>
    </source>
</evidence>
<reference evidence="1 2" key="1">
    <citation type="submission" date="2015-04" db="EMBL/GenBank/DDBJ databases">
        <title>Complete genome sequence of Schizopora paradoxa KUC8140, a cosmopolitan wood degrader in East Asia.</title>
        <authorList>
            <consortium name="DOE Joint Genome Institute"/>
            <person name="Min B."/>
            <person name="Park H."/>
            <person name="Jang Y."/>
            <person name="Kim J.-J."/>
            <person name="Kim K.H."/>
            <person name="Pangilinan J."/>
            <person name="Lipzen A."/>
            <person name="Riley R."/>
            <person name="Grigoriev I.V."/>
            <person name="Spatafora J.W."/>
            <person name="Choi I.-G."/>
        </authorList>
    </citation>
    <scope>NUCLEOTIDE SEQUENCE [LARGE SCALE GENOMIC DNA]</scope>
    <source>
        <strain evidence="1 2">KUC8140</strain>
    </source>
</reference>
<dbReference type="Proteomes" id="UP000053477">
    <property type="component" value="Unassembled WGS sequence"/>
</dbReference>
<organism evidence="1 2">
    <name type="scientific">Schizopora paradoxa</name>
    <dbReference type="NCBI Taxonomy" id="27342"/>
    <lineage>
        <taxon>Eukaryota</taxon>
        <taxon>Fungi</taxon>
        <taxon>Dikarya</taxon>
        <taxon>Basidiomycota</taxon>
        <taxon>Agaricomycotina</taxon>
        <taxon>Agaricomycetes</taxon>
        <taxon>Hymenochaetales</taxon>
        <taxon>Schizoporaceae</taxon>
        <taxon>Schizopora</taxon>
    </lineage>
</organism>
<dbReference type="EMBL" id="KQ086240">
    <property type="protein sequence ID" value="KLO06078.1"/>
    <property type="molecule type" value="Genomic_DNA"/>
</dbReference>
<dbReference type="InParanoid" id="A0A0H2R9B2"/>
<sequence>MDKRTRIRKSLAGGNKKLLGDQLSYSRELAEKFRIRWRGNELYLFVKLWHSYLDFFLQVVEDPVDKTEWSTLNACIGNLPSGSLRLAFFSPERLSKFIECIISVKKEDAVPNIPRMFFSRPALVYKQMDAESGASRTPLDSGFEYLNALETYVFGRGRGAANDIWKSYCEVMKHAAIYYSRGLVRITYNLVSHTPEILRDYSIRHPPLCGVRWAFPFGTKGPWDSPAVPKWTQSAHLPPSRLYCSKRGRKSPSECIERDFGMLKVVKMCDKMANIQ</sequence>
<gene>
    <name evidence="1" type="ORF">SCHPADRAFT_895762</name>
</gene>
<dbReference type="AlphaFoldDB" id="A0A0H2R9B2"/>